<organism evidence="2 3">
    <name type="scientific">Exserohilum turcicum (strain 28A)</name>
    <name type="common">Northern leaf blight fungus</name>
    <name type="synonym">Setosphaeria turcica</name>
    <dbReference type="NCBI Taxonomy" id="671987"/>
    <lineage>
        <taxon>Eukaryota</taxon>
        <taxon>Fungi</taxon>
        <taxon>Dikarya</taxon>
        <taxon>Ascomycota</taxon>
        <taxon>Pezizomycotina</taxon>
        <taxon>Dothideomycetes</taxon>
        <taxon>Pleosporomycetidae</taxon>
        <taxon>Pleosporales</taxon>
        <taxon>Pleosporineae</taxon>
        <taxon>Pleosporaceae</taxon>
        <taxon>Exserohilum</taxon>
    </lineage>
</organism>
<keyword evidence="3" id="KW-1185">Reference proteome</keyword>
<dbReference type="AlphaFoldDB" id="R0J087"/>
<dbReference type="GeneID" id="19400115"/>
<dbReference type="RefSeq" id="XP_008022271.1">
    <property type="nucleotide sequence ID" value="XM_008024080.1"/>
</dbReference>
<evidence type="ECO:0000313" key="3">
    <source>
        <dbReference type="Proteomes" id="UP000016935"/>
    </source>
</evidence>
<dbReference type="HOGENOM" id="CLU_1735907_0_0_1"/>
<feature type="compositionally biased region" description="Low complexity" evidence="1">
    <location>
        <begin position="66"/>
        <end position="85"/>
    </location>
</feature>
<dbReference type="OrthoDB" id="3692424at2759"/>
<evidence type="ECO:0000313" key="2">
    <source>
        <dbReference type="EMBL" id="EOA90420.1"/>
    </source>
</evidence>
<protein>
    <submittedName>
        <fullName evidence="2">Uncharacterized protein</fullName>
    </submittedName>
</protein>
<reference evidence="2 3" key="2">
    <citation type="journal article" date="2013" name="PLoS Genet.">
        <title>Comparative genome structure, secondary metabolite, and effector coding capacity across Cochliobolus pathogens.</title>
        <authorList>
            <person name="Condon B.J."/>
            <person name="Leng Y."/>
            <person name="Wu D."/>
            <person name="Bushley K.E."/>
            <person name="Ohm R.A."/>
            <person name="Otillar R."/>
            <person name="Martin J."/>
            <person name="Schackwitz W."/>
            <person name="Grimwood J."/>
            <person name="MohdZainudin N."/>
            <person name="Xue C."/>
            <person name="Wang R."/>
            <person name="Manning V.A."/>
            <person name="Dhillon B."/>
            <person name="Tu Z.J."/>
            <person name="Steffenson B.J."/>
            <person name="Salamov A."/>
            <person name="Sun H."/>
            <person name="Lowry S."/>
            <person name="LaButti K."/>
            <person name="Han J."/>
            <person name="Copeland A."/>
            <person name="Lindquist E."/>
            <person name="Barry K."/>
            <person name="Schmutz J."/>
            <person name="Baker S.E."/>
            <person name="Ciuffetti L.M."/>
            <person name="Grigoriev I.V."/>
            <person name="Zhong S."/>
            <person name="Turgeon B.G."/>
        </authorList>
    </citation>
    <scope>NUCLEOTIDE SEQUENCE [LARGE SCALE GENOMIC DNA]</scope>
    <source>
        <strain evidence="3">28A</strain>
    </source>
</reference>
<proteinExistence type="predicted"/>
<gene>
    <name evidence="2" type="ORF">SETTUDRAFT_167282</name>
</gene>
<accession>R0J087</accession>
<feature type="non-terminal residue" evidence="2">
    <location>
        <position position="151"/>
    </location>
</feature>
<feature type="region of interest" description="Disordered" evidence="1">
    <location>
        <begin position="59"/>
        <end position="101"/>
    </location>
</feature>
<dbReference type="Proteomes" id="UP000016935">
    <property type="component" value="Unassembled WGS sequence"/>
</dbReference>
<dbReference type="EMBL" id="KB908493">
    <property type="protein sequence ID" value="EOA90420.1"/>
    <property type="molecule type" value="Genomic_DNA"/>
</dbReference>
<evidence type="ECO:0000256" key="1">
    <source>
        <dbReference type="SAM" id="MobiDB-lite"/>
    </source>
</evidence>
<name>R0J087_EXST2</name>
<sequence length="151" mass="16771">MDSFPSTFSDQNIRSNESLPLNIRGEDEVEWRYLSELIEAQAWILYPLKPVSCIVGRHPPPRKSHSTSISISTSISASTSAPPSSQHKHTHNKQQQQQQQAYNPSNAFCASLYTITKGGLCTLQLGPEVGTSRKDVLGKLLYTVEMEVGRL</sequence>
<reference evidence="2 3" key="1">
    <citation type="journal article" date="2012" name="PLoS Pathog.">
        <title>Diverse lifestyles and strategies of plant pathogenesis encoded in the genomes of eighteen Dothideomycetes fungi.</title>
        <authorList>
            <person name="Ohm R.A."/>
            <person name="Feau N."/>
            <person name="Henrissat B."/>
            <person name="Schoch C.L."/>
            <person name="Horwitz B.A."/>
            <person name="Barry K.W."/>
            <person name="Condon B.J."/>
            <person name="Copeland A.C."/>
            <person name="Dhillon B."/>
            <person name="Glaser F."/>
            <person name="Hesse C.N."/>
            <person name="Kosti I."/>
            <person name="LaButti K."/>
            <person name="Lindquist E.A."/>
            <person name="Lucas S."/>
            <person name="Salamov A.A."/>
            <person name="Bradshaw R.E."/>
            <person name="Ciuffetti L."/>
            <person name="Hamelin R.C."/>
            <person name="Kema G.H.J."/>
            <person name="Lawrence C."/>
            <person name="Scott J.A."/>
            <person name="Spatafora J.W."/>
            <person name="Turgeon B.G."/>
            <person name="de Wit P.J.G.M."/>
            <person name="Zhong S."/>
            <person name="Goodwin S.B."/>
            <person name="Grigoriev I.V."/>
        </authorList>
    </citation>
    <scope>NUCLEOTIDE SEQUENCE [LARGE SCALE GENOMIC DNA]</scope>
    <source>
        <strain evidence="3">28A</strain>
    </source>
</reference>